<dbReference type="AlphaFoldDB" id="A0AAE1F7X7"/>
<comment type="caution">
    <text evidence="1">The sequence shown here is derived from an EMBL/GenBank/DDBJ whole genome shotgun (WGS) entry which is preliminary data.</text>
</comment>
<proteinExistence type="predicted"/>
<protein>
    <submittedName>
        <fullName evidence="1">Uncharacterized protein</fullName>
    </submittedName>
</protein>
<accession>A0AAE1F7X7</accession>
<sequence length="124" mass="14089">MTPIIEKYDGHQHTSLFFVQIASVYIPLTNYTITVKSPVAFPSKWFDGLLTLWAQSVGHDCDVHTEEKVDTGNSKVRQRVVDSNYDEKGKPHQQPHVACGDAMRNLRASFCERIFLALVYTKCT</sequence>
<evidence type="ECO:0000313" key="1">
    <source>
        <dbReference type="EMBL" id="KAK3868903.1"/>
    </source>
</evidence>
<evidence type="ECO:0000313" key="2">
    <source>
        <dbReference type="Proteomes" id="UP001286313"/>
    </source>
</evidence>
<dbReference type="Proteomes" id="UP001286313">
    <property type="component" value="Unassembled WGS sequence"/>
</dbReference>
<keyword evidence="2" id="KW-1185">Reference proteome</keyword>
<reference evidence="1" key="1">
    <citation type="submission" date="2023-10" db="EMBL/GenBank/DDBJ databases">
        <title>Genome assemblies of two species of porcelain crab, Petrolisthes cinctipes and Petrolisthes manimaculis (Anomura: Porcellanidae).</title>
        <authorList>
            <person name="Angst P."/>
        </authorList>
    </citation>
    <scope>NUCLEOTIDE SEQUENCE</scope>
    <source>
        <strain evidence="1">PB745_01</strain>
        <tissue evidence="1">Gill</tissue>
    </source>
</reference>
<organism evidence="1 2">
    <name type="scientific">Petrolisthes cinctipes</name>
    <name type="common">Flat porcelain crab</name>
    <dbReference type="NCBI Taxonomy" id="88211"/>
    <lineage>
        <taxon>Eukaryota</taxon>
        <taxon>Metazoa</taxon>
        <taxon>Ecdysozoa</taxon>
        <taxon>Arthropoda</taxon>
        <taxon>Crustacea</taxon>
        <taxon>Multicrustacea</taxon>
        <taxon>Malacostraca</taxon>
        <taxon>Eumalacostraca</taxon>
        <taxon>Eucarida</taxon>
        <taxon>Decapoda</taxon>
        <taxon>Pleocyemata</taxon>
        <taxon>Anomura</taxon>
        <taxon>Galatheoidea</taxon>
        <taxon>Porcellanidae</taxon>
        <taxon>Petrolisthes</taxon>
    </lineage>
</organism>
<gene>
    <name evidence="1" type="ORF">Pcinc_025739</name>
</gene>
<name>A0AAE1F7X7_PETCI</name>
<dbReference type="EMBL" id="JAWQEG010002930">
    <property type="protein sequence ID" value="KAK3868903.1"/>
    <property type="molecule type" value="Genomic_DNA"/>
</dbReference>